<dbReference type="EMBL" id="JAAQHG020000006">
    <property type="protein sequence ID" value="KAL1588903.1"/>
    <property type="molecule type" value="Genomic_DNA"/>
</dbReference>
<name>A0AB34KZR1_9PEZI</name>
<comment type="caution">
    <text evidence="1">The sequence shown here is derived from an EMBL/GenBank/DDBJ whole genome shotgun (WGS) entry which is preliminary data.</text>
</comment>
<dbReference type="PANTHER" id="PTHR36142:SF2">
    <property type="entry name" value="METALLO-HYDROLASE_OXIDOREDUCTASE SUPERFAMILY PROTEIN"/>
    <property type="match status" value="1"/>
</dbReference>
<keyword evidence="2" id="KW-1185">Reference proteome</keyword>
<dbReference type="GeneID" id="96003927"/>
<organism evidence="1 2">
    <name type="scientific">Cladosporium halotolerans</name>
    <dbReference type="NCBI Taxonomy" id="1052096"/>
    <lineage>
        <taxon>Eukaryota</taxon>
        <taxon>Fungi</taxon>
        <taxon>Dikarya</taxon>
        <taxon>Ascomycota</taxon>
        <taxon>Pezizomycotina</taxon>
        <taxon>Dothideomycetes</taxon>
        <taxon>Dothideomycetidae</taxon>
        <taxon>Cladosporiales</taxon>
        <taxon>Cladosporiaceae</taxon>
        <taxon>Cladosporium</taxon>
    </lineage>
</organism>
<dbReference type="RefSeq" id="XP_069232008.1">
    <property type="nucleotide sequence ID" value="XM_069371089.1"/>
</dbReference>
<reference evidence="1 2" key="1">
    <citation type="journal article" date="2020" name="Microbiol. Resour. Announc.">
        <title>Draft Genome Sequence of a Cladosporium Species Isolated from the Mesophotic Ascidian Didemnum maculosum.</title>
        <authorList>
            <person name="Gioti A."/>
            <person name="Siaperas R."/>
            <person name="Nikolaivits E."/>
            <person name="Le Goff G."/>
            <person name="Ouazzani J."/>
            <person name="Kotoulas G."/>
            <person name="Topakas E."/>
        </authorList>
    </citation>
    <scope>NUCLEOTIDE SEQUENCE [LARGE SCALE GENOMIC DNA]</scope>
    <source>
        <strain evidence="1 2">TM138-S3</strain>
    </source>
</reference>
<accession>A0AB34KZR1</accession>
<evidence type="ECO:0000313" key="1">
    <source>
        <dbReference type="EMBL" id="KAL1588903.1"/>
    </source>
</evidence>
<dbReference type="Gene3D" id="3.60.15.10">
    <property type="entry name" value="Ribonuclease Z/Hydroxyacylglutathione hydrolase-like"/>
    <property type="match status" value="1"/>
</dbReference>
<dbReference type="InterPro" id="IPR036866">
    <property type="entry name" value="RibonucZ/Hydroxyglut_hydro"/>
</dbReference>
<gene>
    <name evidence="1" type="ORF">WHR41_02483</name>
</gene>
<proteinExistence type="predicted"/>
<sequence>MAKGKQDAASLLTCEAETRRPFIHHLNADTSWLIQIPRNDDHPRPYFNLLIDPWLTTSQIEFSRFFHEQAHTVPSAFQTIAEIESFIQAIENRACTLQNTPAPSEPPDSYIDAVACSLSLTDHVHEPTLRQLHPSVPLLVREDALYVKKWNHFTTIAAIPPFQRSWQTTLLPSLPSWLGIGSLTMTKDLQGIHKGLVVSFSGTRHPTAEAIVYMPHGIPAEQMDFLRERDPPLRVLALLHGLLNVKVGLSWLGYSDANLGAHNGLKLQRLLEAEYWAGTHDEMKVEKGFTSWILTQNPISLEEALEREREECGQELARPNWRDVGNGGSLVLV</sequence>
<protein>
    <submittedName>
        <fullName evidence="1">Uncharacterized protein</fullName>
    </submittedName>
</protein>
<dbReference type="Proteomes" id="UP000803884">
    <property type="component" value="Unassembled WGS sequence"/>
</dbReference>
<dbReference type="AlphaFoldDB" id="A0AB34KZR1"/>
<evidence type="ECO:0000313" key="2">
    <source>
        <dbReference type="Proteomes" id="UP000803884"/>
    </source>
</evidence>
<dbReference type="PANTHER" id="PTHR36142">
    <property type="entry name" value="METALLO-HYDROLASE/OXIDOREDUCTASE SUPERFAMILY PROTEIN"/>
    <property type="match status" value="1"/>
</dbReference>